<feature type="chain" id="PRO_5032353295" description="Lipoprotein" evidence="2">
    <location>
        <begin position="16"/>
        <end position="77"/>
    </location>
</feature>
<evidence type="ECO:0008006" key="5">
    <source>
        <dbReference type="Google" id="ProtNLM"/>
    </source>
</evidence>
<dbReference type="Proteomes" id="UP000448199">
    <property type="component" value="Unassembled WGS sequence"/>
</dbReference>
<dbReference type="EMBL" id="WTYC01000003">
    <property type="protein sequence ID" value="MXO48107.1"/>
    <property type="molecule type" value="Genomic_DNA"/>
</dbReference>
<sequence length="77" mass="8570">MILRLVAIMAAGAFAASCMRKTRKRNAAYAPDQPHESYLDIRDAGPDAMRDAPRREWTEIDEDLDESFPASDPPGGY</sequence>
<evidence type="ECO:0000313" key="4">
    <source>
        <dbReference type="Proteomes" id="UP000448199"/>
    </source>
</evidence>
<organism evidence="3 4">
    <name type="scientific">Qipengyuania vulgaris</name>
    <dbReference type="NCBI Taxonomy" id="291985"/>
    <lineage>
        <taxon>Bacteria</taxon>
        <taxon>Pseudomonadati</taxon>
        <taxon>Pseudomonadota</taxon>
        <taxon>Alphaproteobacteria</taxon>
        <taxon>Sphingomonadales</taxon>
        <taxon>Erythrobacteraceae</taxon>
        <taxon>Qipengyuania</taxon>
    </lineage>
</organism>
<name>A0A844XS83_9SPHN</name>
<feature type="compositionally biased region" description="Basic and acidic residues" evidence="1">
    <location>
        <begin position="33"/>
        <end position="58"/>
    </location>
</feature>
<evidence type="ECO:0000313" key="3">
    <source>
        <dbReference type="EMBL" id="MXO48107.1"/>
    </source>
</evidence>
<dbReference type="OrthoDB" id="7873635at2"/>
<feature type="signal peptide" evidence="2">
    <location>
        <begin position="1"/>
        <end position="15"/>
    </location>
</feature>
<protein>
    <recommendedName>
        <fullName evidence="5">Lipoprotein</fullName>
    </recommendedName>
</protein>
<reference evidence="3 4" key="1">
    <citation type="submission" date="2019-12" db="EMBL/GenBank/DDBJ databases">
        <title>Genomic-based taxomic classification of the family Erythrobacteraceae.</title>
        <authorList>
            <person name="Xu L."/>
        </authorList>
    </citation>
    <scope>NUCLEOTIDE SEQUENCE [LARGE SCALE GENOMIC DNA]</scope>
    <source>
        <strain evidence="3 4">DSM 17792</strain>
    </source>
</reference>
<keyword evidence="4" id="KW-1185">Reference proteome</keyword>
<proteinExistence type="predicted"/>
<feature type="region of interest" description="Disordered" evidence="1">
    <location>
        <begin position="27"/>
        <end position="77"/>
    </location>
</feature>
<dbReference type="PROSITE" id="PS51257">
    <property type="entry name" value="PROKAR_LIPOPROTEIN"/>
    <property type="match status" value="1"/>
</dbReference>
<keyword evidence="2" id="KW-0732">Signal</keyword>
<evidence type="ECO:0000256" key="2">
    <source>
        <dbReference type="SAM" id="SignalP"/>
    </source>
</evidence>
<accession>A0A844XS83</accession>
<evidence type="ECO:0000256" key="1">
    <source>
        <dbReference type="SAM" id="MobiDB-lite"/>
    </source>
</evidence>
<comment type="caution">
    <text evidence="3">The sequence shown here is derived from an EMBL/GenBank/DDBJ whole genome shotgun (WGS) entry which is preliminary data.</text>
</comment>
<gene>
    <name evidence="3" type="ORF">GRI69_07545</name>
</gene>
<dbReference type="AlphaFoldDB" id="A0A844XS83"/>